<dbReference type="EMBL" id="CASHSV030000513">
    <property type="protein sequence ID" value="CAJ2665668.1"/>
    <property type="molecule type" value="Genomic_DNA"/>
</dbReference>
<dbReference type="Proteomes" id="UP001177021">
    <property type="component" value="Unassembled WGS sequence"/>
</dbReference>
<accession>A0ACB0L8F0</accession>
<organism evidence="1 2">
    <name type="scientific">Trifolium pratense</name>
    <name type="common">Red clover</name>
    <dbReference type="NCBI Taxonomy" id="57577"/>
    <lineage>
        <taxon>Eukaryota</taxon>
        <taxon>Viridiplantae</taxon>
        <taxon>Streptophyta</taxon>
        <taxon>Embryophyta</taxon>
        <taxon>Tracheophyta</taxon>
        <taxon>Spermatophyta</taxon>
        <taxon>Magnoliopsida</taxon>
        <taxon>eudicotyledons</taxon>
        <taxon>Gunneridae</taxon>
        <taxon>Pentapetalae</taxon>
        <taxon>rosids</taxon>
        <taxon>fabids</taxon>
        <taxon>Fabales</taxon>
        <taxon>Fabaceae</taxon>
        <taxon>Papilionoideae</taxon>
        <taxon>50 kb inversion clade</taxon>
        <taxon>NPAAA clade</taxon>
        <taxon>Hologalegina</taxon>
        <taxon>IRL clade</taxon>
        <taxon>Trifolieae</taxon>
        <taxon>Trifolium</taxon>
    </lineage>
</organism>
<evidence type="ECO:0000313" key="2">
    <source>
        <dbReference type="Proteomes" id="UP001177021"/>
    </source>
</evidence>
<protein>
    <submittedName>
        <fullName evidence="1">Uncharacterized protein</fullName>
    </submittedName>
</protein>
<reference evidence="1" key="1">
    <citation type="submission" date="2023-10" db="EMBL/GenBank/DDBJ databases">
        <authorList>
            <person name="Rodriguez Cubillos JULIANA M."/>
            <person name="De Vega J."/>
        </authorList>
    </citation>
    <scope>NUCLEOTIDE SEQUENCE</scope>
</reference>
<keyword evidence="2" id="KW-1185">Reference proteome</keyword>
<name>A0ACB0L8F0_TRIPR</name>
<evidence type="ECO:0000313" key="1">
    <source>
        <dbReference type="EMBL" id="CAJ2665668.1"/>
    </source>
</evidence>
<gene>
    <name evidence="1" type="ORF">MILVUS5_LOCUS30594</name>
</gene>
<proteinExistence type="predicted"/>
<sequence length="125" mass="14525">MSVSITTTNQFKHVKEHKNENKKTKLRKLNSCYSFPSLPSARYLLRTFTVYDHYDDKSRPPSFDNWRSPWPESTSRDGAYSDVTFVHSMETTRSSLLSLSPYSFMARSRNQIGRITMAAMGFGRR</sequence>
<comment type="caution">
    <text evidence="1">The sequence shown here is derived from an EMBL/GenBank/DDBJ whole genome shotgun (WGS) entry which is preliminary data.</text>
</comment>